<evidence type="ECO:0000313" key="2">
    <source>
        <dbReference type="Proteomes" id="UP000034181"/>
    </source>
</evidence>
<protein>
    <submittedName>
        <fullName evidence="1">Uncharacterized protein</fullName>
    </submittedName>
</protein>
<dbReference type="EMBL" id="LBUZ01000005">
    <property type="protein sequence ID" value="KKQ75750.1"/>
    <property type="molecule type" value="Genomic_DNA"/>
</dbReference>
<dbReference type="AlphaFoldDB" id="A0A0G0KJT7"/>
<organism evidence="1 2">
    <name type="scientific">Candidatus Woesebacteria bacterium GW2011_GWB1_38_5b</name>
    <dbReference type="NCBI Taxonomy" id="1618569"/>
    <lineage>
        <taxon>Bacteria</taxon>
        <taxon>Candidatus Woeseibacteriota</taxon>
    </lineage>
</organism>
<evidence type="ECO:0000313" key="1">
    <source>
        <dbReference type="EMBL" id="KKQ75750.1"/>
    </source>
</evidence>
<dbReference type="Proteomes" id="UP000034181">
    <property type="component" value="Unassembled WGS sequence"/>
</dbReference>
<proteinExistence type="predicted"/>
<comment type="caution">
    <text evidence="1">The sequence shown here is derived from an EMBL/GenBank/DDBJ whole genome shotgun (WGS) entry which is preliminary data.</text>
</comment>
<accession>A0A0G0KJT7</accession>
<sequence>MTLGIMKQELESGAPYQFYHSPSLVKKWKEITKKEAFVLYSPYIYCRKRLGISRSANAKGTIAFPAHSTVDIDDILDIEVYIKQLLMLPREFQPISVCLYYSDIKKNQHKIFQKYNIPVYTAGYYFDERFAERLYNILKNFKYATSNVAGSYLYYAVEMGIPFSIFGQKQKLFNKSDPNLDKGEFDPYKLSALHRKVHKMFSGLQTKITSEQKEFIEINLGLKDGVKPSQLRHILFKALFKWLFSFRVFSLVAKLLRKLVKVSLLQKQQD</sequence>
<gene>
    <name evidence="1" type="ORF">US96_C0005G0023</name>
</gene>
<reference evidence="1 2" key="1">
    <citation type="journal article" date="2015" name="Nature">
        <title>rRNA introns, odd ribosomes, and small enigmatic genomes across a large radiation of phyla.</title>
        <authorList>
            <person name="Brown C.T."/>
            <person name="Hug L.A."/>
            <person name="Thomas B.C."/>
            <person name="Sharon I."/>
            <person name="Castelle C.J."/>
            <person name="Singh A."/>
            <person name="Wilkins M.J."/>
            <person name="Williams K.H."/>
            <person name="Banfield J.F."/>
        </authorList>
    </citation>
    <scope>NUCLEOTIDE SEQUENCE [LARGE SCALE GENOMIC DNA]</scope>
</reference>
<name>A0A0G0KJT7_9BACT</name>